<accession>A0ABP0M999</accession>
<evidence type="ECO:0000313" key="3">
    <source>
        <dbReference type="Proteomes" id="UP001642464"/>
    </source>
</evidence>
<comment type="caution">
    <text evidence="2">The sequence shown here is derived from an EMBL/GenBank/DDBJ whole genome shotgun (WGS) entry which is preliminary data.</text>
</comment>
<protein>
    <submittedName>
        <fullName evidence="2">Uncharacterized protein</fullName>
    </submittedName>
</protein>
<feature type="non-terminal residue" evidence="2">
    <location>
        <position position="1"/>
    </location>
</feature>
<dbReference type="EMBL" id="CAXAMM010020293">
    <property type="protein sequence ID" value="CAK9047631.1"/>
    <property type="molecule type" value="Genomic_DNA"/>
</dbReference>
<keyword evidence="1" id="KW-0732">Signal</keyword>
<feature type="chain" id="PRO_5047004118" evidence="1">
    <location>
        <begin position="17"/>
        <end position="77"/>
    </location>
</feature>
<organism evidence="2 3">
    <name type="scientific">Durusdinium trenchii</name>
    <dbReference type="NCBI Taxonomy" id="1381693"/>
    <lineage>
        <taxon>Eukaryota</taxon>
        <taxon>Sar</taxon>
        <taxon>Alveolata</taxon>
        <taxon>Dinophyceae</taxon>
        <taxon>Suessiales</taxon>
        <taxon>Symbiodiniaceae</taxon>
        <taxon>Durusdinium</taxon>
    </lineage>
</organism>
<sequence length="77" mass="9063">DLTLRLIAACVWSLQAALHILDHSTIILRDADAEAVHRHITRHLQCWQHLAHVCELRSLRLFRLRPKCHYLQHIAED</sequence>
<gene>
    <name evidence="2" type="ORF">SCF082_LOCUS26658</name>
</gene>
<reference evidence="2 3" key="1">
    <citation type="submission" date="2024-02" db="EMBL/GenBank/DDBJ databases">
        <authorList>
            <person name="Chen Y."/>
            <person name="Shah S."/>
            <person name="Dougan E. K."/>
            <person name="Thang M."/>
            <person name="Chan C."/>
        </authorList>
    </citation>
    <scope>NUCLEOTIDE SEQUENCE [LARGE SCALE GENOMIC DNA]</scope>
</reference>
<name>A0ABP0M999_9DINO</name>
<dbReference type="Proteomes" id="UP001642464">
    <property type="component" value="Unassembled WGS sequence"/>
</dbReference>
<proteinExistence type="predicted"/>
<evidence type="ECO:0000313" key="2">
    <source>
        <dbReference type="EMBL" id="CAK9047631.1"/>
    </source>
</evidence>
<feature type="signal peptide" evidence="1">
    <location>
        <begin position="1"/>
        <end position="16"/>
    </location>
</feature>
<evidence type="ECO:0000256" key="1">
    <source>
        <dbReference type="SAM" id="SignalP"/>
    </source>
</evidence>
<feature type="non-terminal residue" evidence="2">
    <location>
        <position position="77"/>
    </location>
</feature>
<keyword evidence="3" id="KW-1185">Reference proteome</keyword>